<accession>A0A814M5J3</accession>
<feature type="transmembrane region" description="Helical" evidence="8">
    <location>
        <begin position="218"/>
        <end position="248"/>
    </location>
</feature>
<feature type="transmembrane region" description="Helical" evidence="8">
    <location>
        <begin position="15"/>
        <end position="38"/>
    </location>
</feature>
<feature type="transmembrane region" description="Helical" evidence="8">
    <location>
        <begin position="154"/>
        <end position="172"/>
    </location>
</feature>
<protein>
    <recommendedName>
        <fullName evidence="7">Nuclear envelope membrane protein</fullName>
    </recommendedName>
    <alternativeName>
        <fullName evidence="6">Nuclear rim protein</fullName>
    </alternativeName>
</protein>
<keyword evidence="11" id="KW-1185">Reference proteome</keyword>
<reference evidence="9" key="1">
    <citation type="submission" date="2021-02" db="EMBL/GenBank/DDBJ databases">
        <authorList>
            <person name="Nowell W R."/>
        </authorList>
    </citation>
    <scope>NUCLEOTIDE SEQUENCE</scope>
</reference>
<sequence length="286" mass="33629">MKPTKSPGVNILNRIFWLILNLLFGGFTALTLLIWVSCDMEMPTFFFPLLTSSPFLQSVFHLRWFDLQLTLFHKILFNVCLFGLFGFVHTFFARDDVQRYFITKFLFPSIGLRTFYLILTNLTAWIMMGFWQHTSIQLWDFLSNPIFEIEYRKHKILLTLFSIINLPGMLVIKQFSILQFFGVKQIFQPSSCLMNFRTTGMNKLVTDGMFHYCRHPMYLFLLVGYILSPCVSLDKFLFIIYAIGYLYIAIPIEEKKLEVIFGPAYIAYKKCVPAVLPRFEKKNKLV</sequence>
<comment type="similarity">
    <text evidence="2">Belongs to the nurim family.</text>
</comment>
<dbReference type="GO" id="GO:0006656">
    <property type="term" value="P:phosphatidylcholine biosynthetic process"/>
    <property type="evidence" value="ECO:0007669"/>
    <property type="project" value="UniProtKB-UniPathway"/>
</dbReference>
<proteinExistence type="inferred from homology"/>
<keyword evidence="5 8" id="KW-0472">Membrane</keyword>
<dbReference type="Proteomes" id="UP000663828">
    <property type="component" value="Unassembled WGS sequence"/>
</dbReference>
<evidence type="ECO:0000256" key="7">
    <source>
        <dbReference type="ARBA" id="ARBA00032957"/>
    </source>
</evidence>
<dbReference type="EMBL" id="CAJNOR010001086">
    <property type="protein sequence ID" value="CAF1072100.1"/>
    <property type="molecule type" value="Genomic_DNA"/>
</dbReference>
<evidence type="ECO:0000256" key="4">
    <source>
        <dbReference type="ARBA" id="ARBA00022989"/>
    </source>
</evidence>
<evidence type="ECO:0000313" key="11">
    <source>
        <dbReference type="Proteomes" id="UP000663828"/>
    </source>
</evidence>
<keyword evidence="3 8" id="KW-0812">Transmembrane</keyword>
<name>A0A814M5J3_ADIRI</name>
<evidence type="ECO:0000256" key="5">
    <source>
        <dbReference type="ARBA" id="ARBA00023136"/>
    </source>
</evidence>
<dbReference type="PANTHER" id="PTHR31040">
    <property type="entry name" value="NURIM"/>
    <property type="match status" value="1"/>
</dbReference>
<keyword evidence="4 8" id="KW-1133">Transmembrane helix</keyword>
<evidence type="ECO:0000256" key="6">
    <source>
        <dbReference type="ARBA" id="ARBA00031700"/>
    </source>
</evidence>
<dbReference type="PANTHER" id="PTHR31040:SF1">
    <property type="entry name" value="NURIM"/>
    <property type="match status" value="1"/>
</dbReference>
<dbReference type="EMBL" id="CAJNOJ010000107">
    <property type="protein sequence ID" value="CAF1124618.1"/>
    <property type="molecule type" value="Genomic_DNA"/>
</dbReference>
<evidence type="ECO:0000256" key="2">
    <source>
        <dbReference type="ARBA" id="ARBA00010631"/>
    </source>
</evidence>
<dbReference type="AlphaFoldDB" id="A0A814M5J3"/>
<dbReference type="OrthoDB" id="422086at2759"/>
<dbReference type="UniPathway" id="UPA00753"/>
<organism evidence="9 11">
    <name type="scientific">Adineta ricciae</name>
    <name type="common">Rotifer</name>
    <dbReference type="NCBI Taxonomy" id="249248"/>
    <lineage>
        <taxon>Eukaryota</taxon>
        <taxon>Metazoa</taxon>
        <taxon>Spiralia</taxon>
        <taxon>Gnathifera</taxon>
        <taxon>Rotifera</taxon>
        <taxon>Eurotatoria</taxon>
        <taxon>Bdelloidea</taxon>
        <taxon>Adinetida</taxon>
        <taxon>Adinetidae</taxon>
        <taxon>Adineta</taxon>
    </lineage>
</organism>
<comment type="caution">
    <text evidence="9">The sequence shown here is derived from an EMBL/GenBank/DDBJ whole genome shotgun (WGS) entry which is preliminary data.</text>
</comment>
<comment type="subcellular location">
    <subcellularLocation>
        <location evidence="1">Nucleus inner membrane</location>
        <topology evidence="1">Multi-pass membrane protein</topology>
    </subcellularLocation>
</comment>
<feature type="transmembrane region" description="Helical" evidence="8">
    <location>
        <begin position="71"/>
        <end position="93"/>
    </location>
</feature>
<evidence type="ECO:0000313" key="9">
    <source>
        <dbReference type="EMBL" id="CAF1072100.1"/>
    </source>
</evidence>
<dbReference type="Proteomes" id="UP000663852">
    <property type="component" value="Unassembled WGS sequence"/>
</dbReference>
<gene>
    <name evidence="10" type="ORF">EDS130_LOCUS21240</name>
    <name evidence="9" type="ORF">XAT740_LOCUS16869</name>
</gene>
<evidence type="ECO:0000256" key="8">
    <source>
        <dbReference type="SAM" id="Phobius"/>
    </source>
</evidence>
<evidence type="ECO:0000256" key="3">
    <source>
        <dbReference type="ARBA" id="ARBA00022692"/>
    </source>
</evidence>
<dbReference type="Gene3D" id="1.20.120.1630">
    <property type="match status" value="1"/>
</dbReference>
<evidence type="ECO:0000256" key="1">
    <source>
        <dbReference type="ARBA" id="ARBA00004473"/>
    </source>
</evidence>
<dbReference type="InterPro" id="IPR033580">
    <property type="entry name" value="Nurim-like"/>
</dbReference>
<feature type="transmembrane region" description="Helical" evidence="8">
    <location>
        <begin position="45"/>
        <end position="65"/>
    </location>
</feature>
<evidence type="ECO:0000313" key="10">
    <source>
        <dbReference type="EMBL" id="CAF1124618.1"/>
    </source>
</evidence>
<dbReference type="GO" id="GO:0005637">
    <property type="term" value="C:nuclear inner membrane"/>
    <property type="evidence" value="ECO:0007669"/>
    <property type="project" value="UniProtKB-SubCell"/>
</dbReference>
<feature type="transmembrane region" description="Helical" evidence="8">
    <location>
        <begin position="114"/>
        <end position="134"/>
    </location>
</feature>